<evidence type="ECO:0000313" key="7">
    <source>
        <dbReference type="Proteomes" id="UP001059934"/>
    </source>
</evidence>
<dbReference type="InterPro" id="IPR019810">
    <property type="entry name" value="Citrate_synthase_AS"/>
</dbReference>
<dbReference type="SUPFAM" id="SSF48256">
    <property type="entry name" value="Citrate synthase"/>
    <property type="match status" value="1"/>
</dbReference>
<keyword evidence="7" id="KW-1185">Reference proteome</keyword>
<dbReference type="InterPro" id="IPR002020">
    <property type="entry name" value="Citrate_synthase"/>
</dbReference>
<protein>
    <recommendedName>
        <fullName evidence="3">citrate synthase (unknown stereospecificity)</fullName>
        <ecNumber evidence="3">2.3.3.16</ecNumber>
    </recommendedName>
</protein>
<dbReference type="PANTHER" id="PTHR11739">
    <property type="entry name" value="CITRATE SYNTHASE"/>
    <property type="match status" value="1"/>
</dbReference>
<dbReference type="Proteomes" id="UP001059934">
    <property type="component" value="Chromosome"/>
</dbReference>
<dbReference type="NCBIfam" id="NF004868">
    <property type="entry name" value="PRK06224.1-5"/>
    <property type="match status" value="1"/>
</dbReference>
<dbReference type="PANTHER" id="PTHR11739:SF4">
    <property type="entry name" value="CITRATE SYNTHASE, PEROXISOMAL"/>
    <property type="match status" value="1"/>
</dbReference>
<evidence type="ECO:0000256" key="1">
    <source>
        <dbReference type="ARBA" id="ARBA00004751"/>
    </source>
</evidence>
<evidence type="ECO:0000313" key="6">
    <source>
        <dbReference type="EMBL" id="UVW35481.1"/>
    </source>
</evidence>
<keyword evidence="4 5" id="KW-0808">Transferase</keyword>
<dbReference type="InterPro" id="IPR016143">
    <property type="entry name" value="Citrate_synth-like_sm_a-sub"/>
</dbReference>
<gene>
    <name evidence="6" type="ORF">NYF23_02440</name>
</gene>
<evidence type="ECO:0000256" key="4">
    <source>
        <dbReference type="ARBA" id="ARBA00022679"/>
    </source>
</evidence>
<dbReference type="PROSITE" id="PS00480">
    <property type="entry name" value="CITRATE_SYNTHASE"/>
    <property type="match status" value="1"/>
</dbReference>
<sequence>MVDNSARGTTSICGFSADAIEVRGKNLVTDFIGKMDFVTAFLYQSLGTQPNPVQVELINSVMVTIMEHGLVPSAVAARLTHYGAPESYQGAIAAGLLGVGDRYAGTSSACGQLLEQMHAAEDAEAEAVAIIQQHRTQKKPLPGFGHPIHKETDPRVERLLSLAENSGSSGEYLALMRLLEQTLCQQTGKTLVTNISAAIGAVLAEAGIPSQMMRGIVLTARCAGLVGHIAEEMNNPAAHAMWQGAQDAVDYTPDAL</sequence>
<dbReference type="InterPro" id="IPR016142">
    <property type="entry name" value="Citrate_synth-like_lrg_a-sub"/>
</dbReference>
<comment type="similarity">
    <text evidence="2 5">Belongs to the citrate synthase family.</text>
</comment>
<dbReference type="EMBL" id="CP103416">
    <property type="protein sequence ID" value="UVW35481.1"/>
    <property type="molecule type" value="Genomic_DNA"/>
</dbReference>
<comment type="pathway">
    <text evidence="1">Carbohydrate metabolism; tricarboxylic acid cycle; isocitrate from oxaloacetate: step 1/2.</text>
</comment>
<dbReference type="Gene3D" id="1.10.580.10">
    <property type="entry name" value="Citrate Synthase, domain 1"/>
    <property type="match status" value="1"/>
</dbReference>
<organism evidence="6 7">
    <name type="scientific">SAR92 clade bacterium H455</name>
    <dbReference type="NCBI Taxonomy" id="2974818"/>
    <lineage>
        <taxon>Bacteria</taxon>
        <taxon>Pseudomonadati</taxon>
        <taxon>Pseudomonadota</taxon>
        <taxon>Gammaproteobacteria</taxon>
        <taxon>Cellvibrionales</taxon>
        <taxon>Porticoccaceae</taxon>
        <taxon>SAR92 clade</taxon>
    </lineage>
</organism>
<evidence type="ECO:0000256" key="5">
    <source>
        <dbReference type="RuleBase" id="RU003406"/>
    </source>
</evidence>
<dbReference type="Pfam" id="PF00285">
    <property type="entry name" value="Citrate_synt"/>
    <property type="match status" value="1"/>
</dbReference>
<keyword evidence="6" id="KW-0456">Lyase</keyword>
<reference evidence="6" key="1">
    <citation type="submission" date="2022-08" db="EMBL/GenBank/DDBJ databases">
        <title>Catabolic pathway analysis in culturable SAR92 clade bacteria reveals their overlooked roles in DMSP degradation in coastal seas.</title>
        <authorList>
            <person name="He X."/>
            <person name="Zhang X."/>
            <person name="Zhang Y."/>
        </authorList>
    </citation>
    <scope>NUCLEOTIDE SEQUENCE</scope>
    <source>
        <strain evidence="6">H455</strain>
    </source>
</reference>
<evidence type="ECO:0000256" key="3">
    <source>
        <dbReference type="ARBA" id="ARBA00012972"/>
    </source>
</evidence>
<dbReference type="CDD" id="cd06100">
    <property type="entry name" value="CCL_ACL-C"/>
    <property type="match status" value="1"/>
</dbReference>
<proteinExistence type="inferred from homology"/>
<dbReference type="Gene3D" id="1.10.230.10">
    <property type="entry name" value="Cytochrome P450-Terp, domain 2"/>
    <property type="match status" value="1"/>
</dbReference>
<evidence type="ECO:0000256" key="2">
    <source>
        <dbReference type="ARBA" id="ARBA00010566"/>
    </source>
</evidence>
<accession>A0ABY5TQV8</accession>
<dbReference type="GO" id="GO:0008816">
    <property type="term" value="F:citryl-CoA lyase activity"/>
    <property type="evidence" value="ECO:0007669"/>
    <property type="project" value="UniProtKB-EC"/>
</dbReference>
<name>A0ABY5TQV8_9GAMM</name>
<dbReference type="InterPro" id="IPR036969">
    <property type="entry name" value="Citrate_synthase_sf"/>
</dbReference>
<dbReference type="EC" id="2.3.3.16" evidence="3"/>